<feature type="domain" description="Sulfatase N-terminal" evidence="2">
    <location>
        <begin position="19"/>
        <end position="276"/>
    </location>
</feature>
<dbReference type="Gene3D" id="3.30.1120.10">
    <property type="match status" value="1"/>
</dbReference>
<dbReference type="PANTHER" id="PTHR42693:SF33">
    <property type="entry name" value="ARYLSULFATASE"/>
    <property type="match status" value="1"/>
</dbReference>
<keyword evidence="4" id="KW-1185">Reference proteome</keyword>
<evidence type="ECO:0000313" key="3">
    <source>
        <dbReference type="EMBL" id="SDJ08503.1"/>
    </source>
</evidence>
<comment type="similarity">
    <text evidence="1">Belongs to the sulfatase family.</text>
</comment>
<dbReference type="OrthoDB" id="9762324at2"/>
<dbReference type="GO" id="GO:0004065">
    <property type="term" value="F:arylsulfatase activity"/>
    <property type="evidence" value="ECO:0007669"/>
    <property type="project" value="TreeGrafter"/>
</dbReference>
<accession>A0A1G8QV39</accession>
<dbReference type="PANTHER" id="PTHR42693">
    <property type="entry name" value="ARYLSULFATASE FAMILY MEMBER"/>
    <property type="match status" value="1"/>
</dbReference>
<reference evidence="3 4" key="1">
    <citation type="submission" date="2016-10" db="EMBL/GenBank/DDBJ databases">
        <authorList>
            <person name="de Groot N.N."/>
        </authorList>
    </citation>
    <scope>NUCLEOTIDE SEQUENCE [LARGE SCALE GENOMIC DNA]</scope>
    <source>
        <strain evidence="4">P4B,CCM 7963,CECT 7998,DSM 25260,IBRC-M 10614,KCTC 13821</strain>
    </source>
</reference>
<dbReference type="Pfam" id="PF00884">
    <property type="entry name" value="Sulfatase"/>
    <property type="match status" value="1"/>
</dbReference>
<evidence type="ECO:0000256" key="1">
    <source>
        <dbReference type="ARBA" id="ARBA00008779"/>
    </source>
</evidence>
<dbReference type="Gene3D" id="3.40.720.10">
    <property type="entry name" value="Alkaline Phosphatase, subunit A"/>
    <property type="match status" value="1"/>
</dbReference>
<dbReference type="InterPro" id="IPR000917">
    <property type="entry name" value="Sulfatase_N"/>
</dbReference>
<dbReference type="STRING" id="930129.SAMN05216352_12224"/>
<evidence type="ECO:0000313" key="4">
    <source>
        <dbReference type="Proteomes" id="UP000199017"/>
    </source>
</evidence>
<dbReference type="InterPro" id="IPR050738">
    <property type="entry name" value="Sulfatase"/>
</dbReference>
<name>A0A1G8QV39_9BACI</name>
<dbReference type="AlphaFoldDB" id="A0A1G8QV39"/>
<dbReference type="Proteomes" id="UP000199017">
    <property type="component" value="Unassembled WGS sequence"/>
</dbReference>
<gene>
    <name evidence="3" type="ORF">SAMN05216352_12224</name>
</gene>
<evidence type="ECO:0000259" key="2">
    <source>
        <dbReference type="Pfam" id="PF00884"/>
    </source>
</evidence>
<dbReference type="SUPFAM" id="SSF53649">
    <property type="entry name" value="Alkaline phosphatase-like"/>
    <property type="match status" value="1"/>
</dbReference>
<dbReference type="InterPro" id="IPR017850">
    <property type="entry name" value="Alkaline_phosphatase_core_sf"/>
</dbReference>
<sequence length="480" mass="55345">MNGSTDQYVPDLVRDNQFIDPPKAENYHLSEDLIETVIEYIGNHLSIIPENPFFLSLSFGAQHDPHQVPKEYIKKYEGIYDNGWDYIRKKRFERQKELNIIPMEAELAPRNPGVRSWDSLSFEEKEVFAKFQEVYAGFLTHTDEQIGVLMRSLEEMGVLDNTVFIFLSDNGASPAGGFNGSINRSKVDNGMEEKVEELYDSIDEMGGTSTQSNYPRGWAQVSNTPFKYYKKNTYFGGARVPLIIQWPDGIKKKGEIRDQYHHVIDVTPTILDILDIKMPDVYKGVTQLPLHGKSMFYTFNDNAPSARKTQYFELLGDRAIYHEGWKAVTLHKTGTSFDQDKWELYNVEDDFSEFHDLSDQYPQMVKKLKEKWLEEAEQFSVLRLNPAVAPSITNSSYKITVSIYRERKEDEGVLVALGNFLSGYTFFILNNRLYFEYNYFSKAYTIQSDTEIPNGCVNVAFKFKKETSNSGQGDLYINDN</sequence>
<organism evidence="3 4">
    <name type="scientific">Alteribacillus bidgolensis</name>
    <dbReference type="NCBI Taxonomy" id="930129"/>
    <lineage>
        <taxon>Bacteria</taxon>
        <taxon>Bacillati</taxon>
        <taxon>Bacillota</taxon>
        <taxon>Bacilli</taxon>
        <taxon>Bacillales</taxon>
        <taxon>Bacillaceae</taxon>
        <taxon>Alteribacillus</taxon>
    </lineage>
</organism>
<dbReference type="EMBL" id="FNDU01000022">
    <property type="protein sequence ID" value="SDJ08503.1"/>
    <property type="molecule type" value="Genomic_DNA"/>
</dbReference>
<protein>
    <submittedName>
        <fullName evidence="3">Arylsulfatase</fullName>
    </submittedName>
</protein>
<proteinExistence type="inferred from homology"/>